<evidence type="ECO:0000256" key="1">
    <source>
        <dbReference type="SAM" id="Phobius"/>
    </source>
</evidence>
<organism evidence="3 4">
    <name type="scientific">Halobacillus campisalis</name>
    <dbReference type="NCBI Taxonomy" id="435909"/>
    <lineage>
        <taxon>Bacteria</taxon>
        <taxon>Bacillati</taxon>
        <taxon>Bacillota</taxon>
        <taxon>Bacilli</taxon>
        <taxon>Bacillales</taxon>
        <taxon>Bacillaceae</taxon>
        <taxon>Halobacillus</taxon>
    </lineage>
</organism>
<evidence type="ECO:0000313" key="3">
    <source>
        <dbReference type="EMBL" id="MFC7320011.1"/>
    </source>
</evidence>
<feature type="transmembrane region" description="Helical" evidence="1">
    <location>
        <begin position="63"/>
        <end position="82"/>
    </location>
</feature>
<proteinExistence type="predicted"/>
<accession>A0ABW2K201</accession>
<protein>
    <submittedName>
        <fullName evidence="3">Zinc ribbon domain-containing protein</fullName>
    </submittedName>
</protein>
<keyword evidence="1" id="KW-0472">Membrane</keyword>
<dbReference type="Proteomes" id="UP001596494">
    <property type="component" value="Unassembled WGS sequence"/>
</dbReference>
<dbReference type="EMBL" id="JBHTBY010000002">
    <property type="protein sequence ID" value="MFC7320011.1"/>
    <property type="molecule type" value="Genomic_DNA"/>
</dbReference>
<comment type="caution">
    <text evidence="3">The sequence shown here is derived from an EMBL/GenBank/DDBJ whole genome shotgun (WGS) entry which is preliminary data.</text>
</comment>
<name>A0ABW2K201_9BACI</name>
<evidence type="ECO:0000259" key="2">
    <source>
        <dbReference type="Pfam" id="PF12773"/>
    </source>
</evidence>
<keyword evidence="1" id="KW-0812">Transmembrane</keyword>
<evidence type="ECO:0000313" key="4">
    <source>
        <dbReference type="Proteomes" id="UP001596494"/>
    </source>
</evidence>
<keyword evidence="4" id="KW-1185">Reference proteome</keyword>
<sequence>MHCGQLIDSGANFCGGCGGQQVCSSCDDPLTKGQRYCAKCGDEVQKSEVSTVESKQGRRSFPMFMWAILGGLVVLFFFQYLFSDDAEVFSFGGFNQSPEVVVEEVFEAVEMGDMQKAGRFMDTSLLWDMDFDSDGVPPYVTIDVLDMESETSGNYSSVYATVEVYPEPYFGNPVSLFIELERVNGKWMIYEIDEY</sequence>
<dbReference type="InterPro" id="IPR025874">
    <property type="entry name" value="DZR"/>
</dbReference>
<dbReference type="RefSeq" id="WP_289217089.1">
    <property type="nucleotide sequence ID" value="NZ_JAPVRC010000011.1"/>
</dbReference>
<feature type="domain" description="DZANK-type" evidence="2">
    <location>
        <begin position="2"/>
        <end position="41"/>
    </location>
</feature>
<dbReference type="Pfam" id="PF12773">
    <property type="entry name" value="DZR"/>
    <property type="match status" value="1"/>
</dbReference>
<gene>
    <name evidence="3" type="ORF">ACFQMN_03820</name>
</gene>
<reference evidence="4" key="1">
    <citation type="journal article" date="2019" name="Int. J. Syst. Evol. Microbiol.">
        <title>The Global Catalogue of Microorganisms (GCM) 10K type strain sequencing project: providing services to taxonomists for standard genome sequencing and annotation.</title>
        <authorList>
            <consortium name="The Broad Institute Genomics Platform"/>
            <consortium name="The Broad Institute Genome Sequencing Center for Infectious Disease"/>
            <person name="Wu L."/>
            <person name="Ma J."/>
        </authorList>
    </citation>
    <scope>NUCLEOTIDE SEQUENCE [LARGE SCALE GENOMIC DNA]</scope>
    <source>
        <strain evidence="4">CCUG 73951</strain>
    </source>
</reference>
<keyword evidence="1" id="KW-1133">Transmembrane helix</keyword>